<organism evidence="2 3">
    <name type="scientific">Arsenicicoccus cauae</name>
    <dbReference type="NCBI Taxonomy" id="2663847"/>
    <lineage>
        <taxon>Bacteria</taxon>
        <taxon>Bacillati</taxon>
        <taxon>Actinomycetota</taxon>
        <taxon>Actinomycetes</taxon>
        <taxon>Micrococcales</taxon>
        <taxon>Intrasporangiaceae</taxon>
        <taxon>Arsenicicoccus</taxon>
    </lineage>
</organism>
<feature type="domain" description="Transcriptional regulator HTH-type FeoC" evidence="1">
    <location>
        <begin position="18"/>
        <end position="66"/>
    </location>
</feature>
<protein>
    <submittedName>
        <fullName evidence="2">Helix-turn-helix domain-containing protein</fullName>
    </submittedName>
</protein>
<name>A0A6I3I710_9MICO</name>
<dbReference type="SUPFAM" id="SSF46785">
    <property type="entry name" value="Winged helix' DNA-binding domain"/>
    <property type="match status" value="1"/>
</dbReference>
<proteinExistence type="predicted"/>
<dbReference type="RefSeq" id="WP_154593259.1">
    <property type="nucleotide sequence ID" value="NZ_CP171001.1"/>
</dbReference>
<dbReference type="InterPro" id="IPR036390">
    <property type="entry name" value="WH_DNA-bd_sf"/>
</dbReference>
<dbReference type="EMBL" id="WLVL01000028">
    <property type="protein sequence ID" value="MTB71974.1"/>
    <property type="molecule type" value="Genomic_DNA"/>
</dbReference>
<evidence type="ECO:0000259" key="1">
    <source>
        <dbReference type="Pfam" id="PF09012"/>
    </source>
</evidence>
<dbReference type="Gene3D" id="1.10.10.10">
    <property type="entry name" value="Winged helix-like DNA-binding domain superfamily/Winged helix DNA-binding domain"/>
    <property type="match status" value="1"/>
</dbReference>
<evidence type="ECO:0000313" key="3">
    <source>
        <dbReference type="Proteomes" id="UP000431092"/>
    </source>
</evidence>
<sequence length="99" mass="9991">MTGGPLQQVLAAFGSGARSLDEISRRTGLSRASVDAAVDHLVRMGRVEARELAAGCPDGGCGTCASGSADGAAGCGADGPSRRRSGPVLVELTLRRPLR</sequence>
<dbReference type="InterPro" id="IPR036388">
    <property type="entry name" value="WH-like_DNA-bd_sf"/>
</dbReference>
<dbReference type="Pfam" id="PF09012">
    <property type="entry name" value="FeoC"/>
    <property type="match status" value="1"/>
</dbReference>
<dbReference type="Proteomes" id="UP000431092">
    <property type="component" value="Unassembled WGS sequence"/>
</dbReference>
<dbReference type="AlphaFoldDB" id="A0A6I3I710"/>
<reference evidence="2 3" key="1">
    <citation type="submission" date="2019-11" db="EMBL/GenBank/DDBJ databases">
        <title>Whole genome sequencing identifies a novel species of the genus Arsenicicoccus isolated from human blood.</title>
        <authorList>
            <person name="Jeong J.H."/>
            <person name="Kweon O.J."/>
            <person name="Kim H.R."/>
            <person name="Kim T.-H."/>
            <person name="Ha S.-M."/>
            <person name="Lee M.-K."/>
        </authorList>
    </citation>
    <scope>NUCLEOTIDE SEQUENCE [LARGE SCALE GENOMIC DNA]</scope>
    <source>
        <strain evidence="2 3">MKL-02</strain>
    </source>
</reference>
<keyword evidence="3" id="KW-1185">Reference proteome</keyword>
<comment type="caution">
    <text evidence="2">The sequence shown here is derived from an EMBL/GenBank/DDBJ whole genome shotgun (WGS) entry which is preliminary data.</text>
</comment>
<dbReference type="InterPro" id="IPR015102">
    <property type="entry name" value="Tscrpt_reg_HTH_FeoC"/>
</dbReference>
<gene>
    <name evidence="2" type="ORF">GGG17_08320</name>
</gene>
<evidence type="ECO:0000313" key="2">
    <source>
        <dbReference type="EMBL" id="MTB71974.1"/>
    </source>
</evidence>
<accession>A0A6I3I710</accession>